<dbReference type="Proteomes" id="UP000800981">
    <property type="component" value="Unassembled WGS sequence"/>
</dbReference>
<feature type="transmembrane region" description="Helical" evidence="7">
    <location>
        <begin position="247"/>
        <end position="269"/>
    </location>
</feature>
<dbReference type="Gene3D" id="1.20.1250.20">
    <property type="entry name" value="MFS general substrate transporter like domains"/>
    <property type="match status" value="1"/>
</dbReference>
<dbReference type="EMBL" id="JAANNP010000092">
    <property type="protein sequence ID" value="NHC16099.1"/>
    <property type="molecule type" value="Genomic_DNA"/>
</dbReference>
<dbReference type="PANTHER" id="PTHR23513:SF17">
    <property type="entry name" value="MEMBRANE PROTEIN"/>
    <property type="match status" value="1"/>
</dbReference>
<feature type="transmembrane region" description="Helical" evidence="7">
    <location>
        <begin position="182"/>
        <end position="201"/>
    </location>
</feature>
<evidence type="ECO:0000313" key="9">
    <source>
        <dbReference type="Proteomes" id="UP000800981"/>
    </source>
</evidence>
<feature type="transmembrane region" description="Helical" evidence="7">
    <location>
        <begin position="87"/>
        <end position="109"/>
    </location>
</feature>
<feature type="transmembrane region" description="Helical" evidence="7">
    <location>
        <begin position="59"/>
        <end position="80"/>
    </location>
</feature>
<evidence type="ECO:0000256" key="3">
    <source>
        <dbReference type="ARBA" id="ARBA00022692"/>
    </source>
</evidence>
<evidence type="ECO:0000256" key="4">
    <source>
        <dbReference type="ARBA" id="ARBA00022989"/>
    </source>
</evidence>
<sequence length="451" mass="46436">MPRPGSFVGDLVDVLEGPRFRKLYATRLCAQAADGATTVALTSFVFFSPERQATAGDVATAFAVTLLPYSLVGPFAGVLLDRWRRRQILVVASLLKALLVLVLAALVAVDYAGAGFYAVGLLVLSVNRFYLSALSAALPHVVPERELVMANSVSTTSGTVSSLLGAALAFGIRAVLGEGTAATAGILAASALTSLGASALATRMHRDLLGPDLDGPPPHLKEALQGVASGMTAGAHHIRVRRAARRALTAIAAHRLVYGLWTVSTLLLYRNTLNDPDDTDAAIAGLATVVGASGVGYFLAALATPEVTAHARKSTWVTALLSLAGLTQLALLALPVDERTVVGSALLLGLAAQGVKICVDTMVQEAVSDDFRGRVFSVYDTLFNVCFVSAAAFAAVAVPSSGKSPVLTAALGGGYLLAAGWYASVTRRRPEPAEGPIAGVSPAPPAARGTT</sequence>
<dbReference type="PANTHER" id="PTHR23513">
    <property type="entry name" value="INTEGRAL MEMBRANE EFFLUX PROTEIN-RELATED"/>
    <property type="match status" value="1"/>
</dbReference>
<feature type="transmembrane region" description="Helical" evidence="7">
    <location>
        <begin position="375"/>
        <end position="398"/>
    </location>
</feature>
<name>A0ABX0GYT4_9ACTN</name>
<keyword evidence="2" id="KW-1003">Cell membrane</keyword>
<dbReference type="RefSeq" id="WP_166284571.1">
    <property type="nucleotide sequence ID" value="NZ_JAANNP010000092.1"/>
</dbReference>
<accession>A0ABX0GYT4</accession>
<keyword evidence="3 7" id="KW-0812">Transmembrane</keyword>
<evidence type="ECO:0000256" key="2">
    <source>
        <dbReference type="ARBA" id="ARBA00022475"/>
    </source>
</evidence>
<dbReference type="InterPro" id="IPR011701">
    <property type="entry name" value="MFS"/>
</dbReference>
<evidence type="ECO:0000256" key="6">
    <source>
        <dbReference type="SAM" id="MobiDB-lite"/>
    </source>
</evidence>
<organism evidence="8 9">
    <name type="scientific">Motilibacter deserti</name>
    <dbReference type="NCBI Taxonomy" id="2714956"/>
    <lineage>
        <taxon>Bacteria</taxon>
        <taxon>Bacillati</taxon>
        <taxon>Actinomycetota</taxon>
        <taxon>Actinomycetes</taxon>
        <taxon>Motilibacterales</taxon>
        <taxon>Motilibacteraceae</taxon>
        <taxon>Motilibacter</taxon>
    </lineage>
</organism>
<feature type="transmembrane region" description="Helical" evidence="7">
    <location>
        <begin position="342"/>
        <end position="363"/>
    </location>
</feature>
<feature type="transmembrane region" description="Helical" evidence="7">
    <location>
        <begin position="115"/>
        <end position="138"/>
    </location>
</feature>
<dbReference type="CDD" id="cd06173">
    <property type="entry name" value="MFS_MefA_like"/>
    <property type="match status" value="1"/>
</dbReference>
<evidence type="ECO:0000256" key="1">
    <source>
        <dbReference type="ARBA" id="ARBA00004651"/>
    </source>
</evidence>
<feature type="transmembrane region" description="Helical" evidence="7">
    <location>
        <begin position="404"/>
        <end position="423"/>
    </location>
</feature>
<keyword evidence="9" id="KW-1185">Reference proteome</keyword>
<protein>
    <submittedName>
        <fullName evidence="8">MFS transporter</fullName>
    </submittedName>
</protein>
<reference evidence="8 9" key="1">
    <citation type="submission" date="2020-03" db="EMBL/GenBank/DDBJ databases">
        <title>Two novel Motilibacter sp.</title>
        <authorList>
            <person name="Liu S."/>
        </authorList>
    </citation>
    <scope>NUCLEOTIDE SEQUENCE [LARGE SCALE GENOMIC DNA]</scope>
    <source>
        <strain evidence="8 9">E257</strain>
    </source>
</reference>
<keyword evidence="4 7" id="KW-1133">Transmembrane helix</keyword>
<feature type="region of interest" description="Disordered" evidence="6">
    <location>
        <begin position="432"/>
        <end position="451"/>
    </location>
</feature>
<dbReference type="InterPro" id="IPR036259">
    <property type="entry name" value="MFS_trans_sf"/>
</dbReference>
<comment type="subcellular location">
    <subcellularLocation>
        <location evidence="1">Cell membrane</location>
        <topology evidence="1">Multi-pass membrane protein</topology>
    </subcellularLocation>
</comment>
<feature type="transmembrane region" description="Helical" evidence="7">
    <location>
        <begin position="281"/>
        <end position="303"/>
    </location>
</feature>
<keyword evidence="5 7" id="KW-0472">Membrane</keyword>
<dbReference type="Pfam" id="PF07690">
    <property type="entry name" value="MFS_1"/>
    <property type="match status" value="1"/>
</dbReference>
<dbReference type="SUPFAM" id="SSF103473">
    <property type="entry name" value="MFS general substrate transporter"/>
    <property type="match status" value="1"/>
</dbReference>
<evidence type="ECO:0000313" key="8">
    <source>
        <dbReference type="EMBL" id="NHC16099.1"/>
    </source>
</evidence>
<gene>
    <name evidence="8" type="ORF">G9H71_20135</name>
</gene>
<feature type="transmembrane region" description="Helical" evidence="7">
    <location>
        <begin position="315"/>
        <end position="336"/>
    </location>
</feature>
<proteinExistence type="predicted"/>
<evidence type="ECO:0000256" key="5">
    <source>
        <dbReference type="ARBA" id="ARBA00023136"/>
    </source>
</evidence>
<comment type="caution">
    <text evidence="8">The sequence shown here is derived from an EMBL/GenBank/DDBJ whole genome shotgun (WGS) entry which is preliminary data.</text>
</comment>
<evidence type="ECO:0000256" key="7">
    <source>
        <dbReference type="SAM" id="Phobius"/>
    </source>
</evidence>